<gene>
    <name evidence="2" type="ORF">BC6307_14945</name>
</gene>
<keyword evidence="1" id="KW-1133">Transmembrane helix</keyword>
<feature type="transmembrane region" description="Helical" evidence="1">
    <location>
        <begin position="7"/>
        <end position="25"/>
    </location>
</feature>
<dbReference type="RefSeq" id="WP_066416477.1">
    <property type="nucleotide sequence ID" value="NZ_CP018866.1"/>
</dbReference>
<protein>
    <submittedName>
        <fullName evidence="2">Uncharacterized protein</fullName>
    </submittedName>
</protein>
<reference evidence="2 3" key="1">
    <citation type="submission" date="2016-12" db="EMBL/GenBank/DDBJ databases">
        <title>The whole genome sequencing and assembly of Bacillus cohnii DSM 6307T strain.</title>
        <authorList>
            <person name="Lee Y.-J."/>
            <person name="Yi H."/>
            <person name="Bahn Y.-S."/>
            <person name="Kim J.F."/>
            <person name="Lee D.-W."/>
        </authorList>
    </citation>
    <scope>NUCLEOTIDE SEQUENCE [LARGE SCALE GENOMIC DNA]</scope>
    <source>
        <strain evidence="2 3">DSM 6307</strain>
    </source>
</reference>
<dbReference type="KEGG" id="bcoh:BC6307_14945"/>
<keyword evidence="3" id="KW-1185">Reference proteome</keyword>
<dbReference type="STRING" id="1314751.GCA_001591425_02443"/>
<accession>A0A223KSZ6</accession>
<keyword evidence="1" id="KW-0812">Transmembrane</keyword>
<evidence type="ECO:0000256" key="1">
    <source>
        <dbReference type="SAM" id="Phobius"/>
    </source>
</evidence>
<dbReference type="Proteomes" id="UP000215224">
    <property type="component" value="Chromosome"/>
</dbReference>
<evidence type="ECO:0000313" key="2">
    <source>
        <dbReference type="EMBL" id="AST92497.1"/>
    </source>
</evidence>
<feature type="transmembrane region" description="Helical" evidence="1">
    <location>
        <begin position="31"/>
        <end position="51"/>
    </location>
</feature>
<organism evidence="2 3">
    <name type="scientific">Sutcliffiella cohnii</name>
    <dbReference type="NCBI Taxonomy" id="33932"/>
    <lineage>
        <taxon>Bacteria</taxon>
        <taxon>Bacillati</taxon>
        <taxon>Bacillota</taxon>
        <taxon>Bacilli</taxon>
        <taxon>Bacillales</taxon>
        <taxon>Bacillaceae</taxon>
        <taxon>Sutcliffiella</taxon>
    </lineage>
</organism>
<dbReference type="AlphaFoldDB" id="A0A223KSZ6"/>
<sequence length="177" mass="20199">MLDLTSLVLGSLLVVLVAFIISRFIQDRMKVIVITFVFIVGLFMLANLLAYTSFTKYASKYINEETTINNVTITVNDLDDRGMRLDSTSITIEDEKVIDKLLQDFSQVKLKKDLNTTGWERRYNVMFSVTNPASDGKYVVTGSYSFNVDEKYLNDHKIINSTNHLSTIEEIIGYEDL</sequence>
<name>A0A223KSZ6_9BACI</name>
<keyword evidence="1" id="KW-0472">Membrane</keyword>
<dbReference type="EMBL" id="CP018866">
    <property type="protein sequence ID" value="AST92497.1"/>
    <property type="molecule type" value="Genomic_DNA"/>
</dbReference>
<proteinExistence type="predicted"/>
<evidence type="ECO:0000313" key="3">
    <source>
        <dbReference type="Proteomes" id="UP000215224"/>
    </source>
</evidence>